<accession>A0A9N7USV4</accession>
<comment type="caution">
    <text evidence="3">The sequence shown here is derived from an EMBL/GenBank/DDBJ whole genome shotgun (WGS) entry which is preliminary data.</text>
</comment>
<proteinExistence type="predicted"/>
<protein>
    <submittedName>
        <fullName evidence="3">Uncharacterized protein</fullName>
    </submittedName>
</protein>
<dbReference type="Proteomes" id="UP001153269">
    <property type="component" value="Unassembled WGS sequence"/>
</dbReference>
<keyword evidence="2" id="KW-0812">Transmembrane</keyword>
<organism evidence="3 4">
    <name type="scientific">Pleuronectes platessa</name>
    <name type="common">European plaice</name>
    <dbReference type="NCBI Taxonomy" id="8262"/>
    <lineage>
        <taxon>Eukaryota</taxon>
        <taxon>Metazoa</taxon>
        <taxon>Chordata</taxon>
        <taxon>Craniata</taxon>
        <taxon>Vertebrata</taxon>
        <taxon>Euteleostomi</taxon>
        <taxon>Actinopterygii</taxon>
        <taxon>Neopterygii</taxon>
        <taxon>Teleostei</taxon>
        <taxon>Neoteleostei</taxon>
        <taxon>Acanthomorphata</taxon>
        <taxon>Carangaria</taxon>
        <taxon>Pleuronectiformes</taxon>
        <taxon>Pleuronectoidei</taxon>
        <taxon>Pleuronectidae</taxon>
        <taxon>Pleuronectes</taxon>
    </lineage>
</organism>
<name>A0A9N7USV4_PLEPL</name>
<reference evidence="3" key="1">
    <citation type="submission" date="2020-03" db="EMBL/GenBank/DDBJ databases">
        <authorList>
            <person name="Weist P."/>
        </authorList>
    </citation>
    <scope>NUCLEOTIDE SEQUENCE</scope>
</reference>
<evidence type="ECO:0000256" key="2">
    <source>
        <dbReference type="SAM" id="Phobius"/>
    </source>
</evidence>
<feature type="region of interest" description="Disordered" evidence="1">
    <location>
        <begin position="194"/>
        <end position="223"/>
    </location>
</feature>
<keyword evidence="2" id="KW-1133">Transmembrane helix</keyword>
<evidence type="ECO:0000313" key="4">
    <source>
        <dbReference type="Proteomes" id="UP001153269"/>
    </source>
</evidence>
<sequence length="223" mass="24837">MIISELFSDSGHDHTSSCVSPAQHLRARGRLLHSTRSRSASSHWRPGERWSRAADHPIRKVLNVSNPRVSAPQGGPLISTLGLRLRASHLQLLITTNSLHIFVCVFSIVSQLFFTTRSLFMPRCMLLPSCDEALTHARDRSVAHIRLLAGSIYLLLSTGPHSDPQTNRPETVYTARDTSGVRVIVRHACYTRGTAPSRSLSQRTRADPPRSRPDHPEQDACRV</sequence>
<feature type="compositionally biased region" description="Basic and acidic residues" evidence="1">
    <location>
        <begin position="204"/>
        <end position="223"/>
    </location>
</feature>
<dbReference type="EMBL" id="CADEAL010001865">
    <property type="protein sequence ID" value="CAB1436195.1"/>
    <property type="molecule type" value="Genomic_DNA"/>
</dbReference>
<gene>
    <name evidence="3" type="ORF">PLEPLA_LOCUS24231</name>
</gene>
<evidence type="ECO:0000313" key="3">
    <source>
        <dbReference type="EMBL" id="CAB1436195.1"/>
    </source>
</evidence>
<dbReference type="AlphaFoldDB" id="A0A9N7USV4"/>
<feature type="compositionally biased region" description="Polar residues" evidence="1">
    <location>
        <begin position="194"/>
        <end position="203"/>
    </location>
</feature>
<keyword evidence="2" id="KW-0472">Membrane</keyword>
<feature type="transmembrane region" description="Helical" evidence="2">
    <location>
        <begin position="92"/>
        <end position="114"/>
    </location>
</feature>
<keyword evidence="4" id="KW-1185">Reference proteome</keyword>
<evidence type="ECO:0000256" key="1">
    <source>
        <dbReference type="SAM" id="MobiDB-lite"/>
    </source>
</evidence>